<dbReference type="Proteomes" id="UP000523682">
    <property type="component" value="Unassembled WGS sequence"/>
</dbReference>
<feature type="region of interest" description="Disordered" evidence="1">
    <location>
        <begin position="1"/>
        <end position="30"/>
    </location>
</feature>
<evidence type="ECO:0000256" key="1">
    <source>
        <dbReference type="SAM" id="MobiDB-lite"/>
    </source>
</evidence>
<keyword evidence="4" id="KW-1185">Reference proteome</keyword>
<dbReference type="RefSeq" id="WP_063938663.1">
    <property type="nucleotide sequence ID" value="NZ_CAUPJD010000002.1"/>
</dbReference>
<gene>
    <name evidence="3" type="ORF">H0193_08825</name>
</gene>
<keyword evidence="2" id="KW-0812">Transmembrane</keyword>
<evidence type="ECO:0000256" key="2">
    <source>
        <dbReference type="SAM" id="Phobius"/>
    </source>
</evidence>
<keyword evidence="2" id="KW-1133">Transmembrane helix</keyword>
<evidence type="ECO:0000313" key="4">
    <source>
        <dbReference type="Proteomes" id="UP000523682"/>
    </source>
</evidence>
<protein>
    <submittedName>
        <fullName evidence="3">Uncharacterized protein</fullName>
    </submittedName>
</protein>
<accession>A0A7W2EBY4</accession>
<organism evidence="3 4">
    <name type="scientific">Corynebacterium haemomassiliense</name>
    <dbReference type="NCBI Taxonomy" id="2754726"/>
    <lineage>
        <taxon>Bacteria</taxon>
        <taxon>Bacillati</taxon>
        <taxon>Actinomycetota</taxon>
        <taxon>Actinomycetes</taxon>
        <taxon>Mycobacteriales</taxon>
        <taxon>Corynebacteriaceae</taxon>
        <taxon>Corynebacterium</taxon>
    </lineage>
</organism>
<dbReference type="EMBL" id="JACDTZ010000001">
    <property type="protein sequence ID" value="MBA5244905.1"/>
    <property type="molecule type" value="Genomic_DNA"/>
</dbReference>
<feature type="transmembrane region" description="Helical" evidence="2">
    <location>
        <begin position="37"/>
        <end position="60"/>
    </location>
</feature>
<sequence length="103" mass="11120">MASPFVDPQQQVSQDHVQREQEALAERERRAKKRRTAIITGIVTIILAIAAVVAGMIWLWTSAPWNTVPDIPEGTTAPETTVATSIVDETTTVDAPAEGEPAV</sequence>
<evidence type="ECO:0000313" key="3">
    <source>
        <dbReference type="EMBL" id="MBA5244905.1"/>
    </source>
</evidence>
<proteinExistence type="predicted"/>
<comment type="caution">
    <text evidence="3">The sequence shown here is derived from an EMBL/GenBank/DDBJ whole genome shotgun (WGS) entry which is preliminary data.</text>
</comment>
<name>A0A7W2EBY4_9CORY</name>
<keyword evidence="2" id="KW-0472">Membrane</keyword>
<dbReference type="AlphaFoldDB" id="A0A7W2EBY4"/>
<reference evidence="3 4" key="1">
    <citation type="submission" date="2020-07" db="EMBL/GenBank/DDBJ databases">
        <title>Draft genome and description of Corynebacterium haemomassiliense strain Marseile-Q3615 sp. nov.</title>
        <authorList>
            <person name="Boxberger M."/>
            <person name="La Scola B."/>
        </authorList>
    </citation>
    <scope>NUCLEOTIDE SEQUENCE [LARGE SCALE GENOMIC DNA]</scope>
    <source>
        <strain evidence="3 4">Marseille-Q3615</strain>
    </source>
</reference>
<feature type="compositionally biased region" description="Basic and acidic residues" evidence="1">
    <location>
        <begin position="16"/>
        <end position="29"/>
    </location>
</feature>